<dbReference type="EMBL" id="JAQQAF010000004">
    <property type="protein sequence ID" value="KAJ8493030.1"/>
    <property type="molecule type" value="Genomic_DNA"/>
</dbReference>
<accession>A0AAV8RBD4</accession>
<evidence type="ECO:0000313" key="2">
    <source>
        <dbReference type="Proteomes" id="UP001222027"/>
    </source>
</evidence>
<gene>
    <name evidence="1" type="ORF">OPV22_014751</name>
</gene>
<dbReference type="Proteomes" id="UP001222027">
    <property type="component" value="Unassembled WGS sequence"/>
</dbReference>
<keyword evidence="2" id="KW-1185">Reference proteome</keyword>
<organism evidence="1 2">
    <name type="scientific">Ensete ventricosum</name>
    <name type="common">Abyssinian banana</name>
    <name type="synonym">Musa ensete</name>
    <dbReference type="NCBI Taxonomy" id="4639"/>
    <lineage>
        <taxon>Eukaryota</taxon>
        <taxon>Viridiplantae</taxon>
        <taxon>Streptophyta</taxon>
        <taxon>Embryophyta</taxon>
        <taxon>Tracheophyta</taxon>
        <taxon>Spermatophyta</taxon>
        <taxon>Magnoliopsida</taxon>
        <taxon>Liliopsida</taxon>
        <taxon>Zingiberales</taxon>
        <taxon>Musaceae</taxon>
        <taxon>Ensete</taxon>
    </lineage>
</organism>
<sequence>MWQSKCFKVPMPREGEMNQADNLETEVQTSHSDAAIDIEVKPEGSAQKRSGLEVELIKELYGISHGSLHGSCQQSIKEAGGRPGASETPPNLPGLCLLQPNIVINLANILDIFIEETTYLKLASTNQDAHNYDVNIIWTVRLKVMSSENNARLHSSKAVVQGHK</sequence>
<proteinExistence type="predicted"/>
<dbReference type="AlphaFoldDB" id="A0AAV8RBD4"/>
<reference evidence="1 2" key="1">
    <citation type="submission" date="2022-12" db="EMBL/GenBank/DDBJ databases">
        <title>Chromosome-scale assembly of the Ensete ventricosum genome.</title>
        <authorList>
            <person name="Dussert Y."/>
            <person name="Stocks J."/>
            <person name="Wendawek A."/>
            <person name="Woldeyes F."/>
            <person name="Nichols R.A."/>
            <person name="Borrell J.S."/>
        </authorList>
    </citation>
    <scope>NUCLEOTIDE SEQUENCE [LARGE SCALE GENOMIC DNA]</scope>
    <source>
        <strain evidence="2">cv. Maze</strain>
        <tissue evidence="1">Seeds</tissue>
    </source>
</reference>
<evidence type="ECO:0000313" key="1">
    <source>
        <dbReference type="EMBL" id="KAJ8493030.1"/>
    </source>
</evidence>
<comment type="caution">
    <text evidence="1">The sequence shown here is derived from an EMBL/GenBank/DDBJ whole genome shotgun (WGS) entry which is preliminary data.</text>
</comment>
<protein>
    <submittedName>
        <fullName evidence="1">Uncharacterized protein</fullName>
    </submittedName>
</protein>
<name>A0AAV8RBD4_ENSVE</name>